<comment type="caution">
    <text evidence="2">The sequence shown here is derived from an EMBL/GenBank/DDBJ whole genome shotgun (WGS) entry which is preliminary data.</text>
</comment>
<feature type="region of interest" description="Disordered" evidence="1">
    <location>
        <begin position="66"/>
        <end position="95"/>
    </location>
</feature>
<evidence type="ECO:0000313" key="2">
    <source>
        <dbReference type="EMBL" id="PWA92557.1"/>
    </source>
</evidence>
<proteinExistence type="predicted"/>
<feature type="compositionally biased region" description="Polar residues" evidence="1">
    <location>
        <begin position="76"/>
        <end position="92"/>
    </location>
</feature>
<feature type="compositionally biased region" description="Polar residues" evidence="1">
    <location>
        <begin position="296"/>
        <end position="312"/>
    </location>
</feature>
<dbReference type="PANTHER" id="PTHR31286">
    <property type="entry name" value="GLYCINE-RICH CELL WALL STRUCTURAL PROTEIN 1.8-LIKE"/>
    <property type="match status" value="1"/>
</dbReference>
<dbReference type="Proteomes" id="UP000245207">
    <property type="component" value="Unassembled WGS sequence"/>
</dbReference>
<protein>
    <submittedName>
        <fullName evidence="2">ATPase, F1/V1/A1 complex, alpha/beta subunit, Zinc knuckle CX2CX4HX4C</fullName>
    </submittedName>
</protein>
<reference evidence="2 3" key="1">
    <citation type="journal article" date="2018" name="Mol. Plant">
        <title>The genome of Artemisia annua provides insight into the evolution of Asteraceae family and artemisinin biosynthesis.</title>
        <authorList>
            <person name="Shen Q."/>
            <person name="Zhang L."/>
            <person name="Liao Z."/>
            <person name="Wang S."/>
            <person name="Yan T."/>
            <person name="Shi P."/>
            <person name="Liu M."/>
            <person name="Fu X."/>
            <person name="Pan Q."/>
            <person name="Wang Y."/>
            <person name="Lv Z."/>
            <person name="Lu X."/>
            <person name="Zhang F."/>
            <person name="Jiang W."/>
            <person name="Ma Y."/>
            <person name="Chen M."/>
            <person name="Hao X."/>
            <person name="Li L."/>
            <person name="Tang Y."/>
            <person name="Lv G."/>
            <person name="Zhou Y."/>
            <person name="Sun X."/>
            <person name="Brodelius P.E."/>
            <person name="Rose J.K.C."/>
            <person name="Tang K."/>
        </authorList>
    </citation>
    <scope>NUCLEOTIDE SEQUENCE [LARGE SCALE GENOMIC DNA]</scope>
    <source>
        <strain evidence="3">cv. Huhao1</strain>
        <tissue evidence="2">Leaf</tissue>
    </source>
</reference>
<evidence type="ECO:0000256" key="1">
    <source>
        <dbReference type="SAM" id="MobiDB-lite"/>
    </source>
</evidence>
<feature type="compositionally biased region" description="Basic and acidic residues" evidence="1">
    <location>
        <begin position="66"/>
        <end position="75"/>
    </location>
</feature>
<sequence>MRKRIREDWCDSMKLSRMLDTNLDIPKDVPSNYSKMEGEVNEKETLNSSIEETNVAGKACELEKEDSMNMRDQTKTSDVVKSNVESETNATGTKDCENVEKPHYVQQSSSEQVSENCVKEGTKVVNKIGTSAKSYADVTAKNKVNNEAKLVTIPTDALASRIGKPMIMDSVTAAMCKMGTGRVGFSRVLVEVSAKKVLPEVIDVVYKNGANDVVCRKAIKVEYDWVPPRCSECCVYGHTDQQCNKKKECAKPDCSTKSGNNEESKSSNSNIGGDDKGFIAVGNSKNGGNGDKVRKQNNQFPKQGNHKQVSNKNKQPNQFVYQQKKPVAQNVHGGSSGNGINVGKKDSIPSPAKNQSSPKKTWSVPGEIVEAMKKSANKYSILEMYDVNELGELNDIRNKEIVDEFISQNKCLSDNELQKWNFDMVAYYKQKVKLMEDKGNKQPNSCGNEVNDVYEDESGVAQCMEGDVVKGLDGGILGDQ</sequence>
<name>A0A2U1Q3J8_ARTAN</name>
<feature type="region of interest" description="Disordered" evidence="1">
    <location>
        <begin position="329"/>
        <end position="362"/>
    </location>
</feature>
<dbReference type="EMBL" id="PKPP01000455">
    <property type="protein sequence ID" value="PWA92557.1"/>
    <property type="molecule type" value="Genomic_DNA"/>
</dbReference>
<gene>
    <name evidence="2" type="ORF">CTI12_AA078960</name>
</gene>
<dbReference type="PANTHER" id="PTHR31286:SF99">
    <property type="entry name" value="DUF4283 DOMAIN-CONTAINING PROTEIN"/>
    <property type="match status" value="1"/>
</dbReference>
<feature type="region of interest" description="Disordered" evidence="1">
    <location>
        <begin position="247"/>
        <end position="312"/>
    </location>
</feature>
<dbReference type="InterPro" id="IPR040256">
    <property type="entry name" value="At4g02000-like"/>
</dbReference>
<dbReference type="AlphaFoldDB" id="A0A2U1Q3J8"/>
<keyword evidence="3" id="KW-1185">Reference proteome</keyword>
<accession>A0A2U1Q3J8</accession>
<organism evidence="2 3">
    <name type="scientific">Artemisia annua</name>
    <name type="common">Sweet wormwood</name>
    <dbReference type="NCBI Taxonomy" id="35608"/>
    <lineage>
        <taxon>Eukaryota</taxon>
        <taxon>Viridiplantae</taxon>
        <taxon>Streptophyta</taxon>
        <taxon>Embryophyta</taxon>
        <taxon>Tracheophyta</taxon>
        <taxon>Spermatophyta</taxon>
        <taxon>Magnoliopsida</taxon>
        <taxon>eudicotyledons</taxon>
        <taxon>Gunneridae</taxon>
        <taxon>Pentapetalae</taxon>
        <taxon>asterids</taxon>
        <taxon>campanulids</taxon>
        <taxon>Asterales</taxon>
        <taxon>Asteraceae</taxon>
        <taxon>Asteroideae</taxon>
        <taxon>Anthemideae</taxon>
        <taxon>Artemisiinae</taxon>
        <taxon>Artemisia</taxon>
    </lineage>
</organism>
<dbReference type="OrthoDB" id="851886at2759"/>
<evidence type="ECO:0000313" key="3">
    <source>
        <dbReference type="Proteomes" id="UP000245207"/>
    </source>
</evidence>